<sequence length="126" mass="13778">MRSGLAWTLQTSQAVLPRNSKVVCVPSPGGGRCTAQLRDTMVIAHPCLCGSACASYTIRHLAWFELPLTVYFWMPNVGCLCLMSGPPSDFIRGSNGWRCPTQPRLDASSGGILFRTNCQIQIIFTL</sequence>
<dbReference type="EMBL" id="BPLQ01011695">
    <property type="protein sequence ID" value="GIY59649.1"/>
    <property type="molecule type" value="Genomic_DNA"/>
</dbReference>
<name>A0AAV4UPE3_9ARAC</name>
<accession>A0AAV4UPE3</accession>
<dbReference type="AlphaFoldDB" id="A0AAV4UPE3"/>
<evidence type="ECO:0000313" key="1">
    <source>
        <dbReference type="EMBL" id="GIY59649.1"/>
    </source>
</evidence>
<gene>
    <name evidence="1" type="ORF">CDAR_296951</name>
</gene>
<protein>
    <submittedName>
        <fullName evidence="1">Uncharacterized protein</fullName>
    </submittedName>
</protein>
<reference evidence="1 2" key="1">
    <citation type="submission" date="2021-06" db="EMBL/GenBank/DDBJ databases">
        <title>Caerostris darwini draft genome.</title>
        <authorList>
            <person name="Kono N."/>
            <person name="Arakawa K."/>
        </authorList>
    </citation>
    <scope>NUCLEOTIDE SEQUENCE [LARGE SCALE GENOMIC DNA]</scope>
</reference>
<comment type="caution">
    <text evidence="1">The sequence shown here is derived from an EMBL/GenBank/DDBJ whole genome shotgun (WGS) entry which is preliminary data.</text>
</comment>
<organism evidence="1 2">
    <name type="scientific">Caerostris darwini</name>
    <dbReference type="NCBI Taxonomy" id="1538125"/>
    <lineage>
        <taxon>Eukaryota</taxon>
        <taxon>Metazoa</taxon>
        <taxon>Ecdysozoa</taxon>
        <taxon>Arthropoda</taxon>
        <taxon>Chelicerata</taxon>
        <taxon>Arachnida</taxon>
        <taxon>Araneae</taxon>
        <taxon>Araneomorphae</taxon>
        <taxon>Entelegynae</taxon>
        <taxon>Araneoidea</taxon>
        <taxon>Araneidae</taxon>
        <taxon>Caerostris</taxon>
    </lineage>
</organism>
<dbReference type="Proteomes" id="UP001054837">
    <property type="component" value="Unassembled WGS sequence"/>
</dbReference>
<keyword evidence="2" id="KW-1185">Reference proteome</keyword>
<proteinExistence type="predicted"/>
<evidence type="ECO:0000313" key="2">
    <source>
        <dbReference type="Proteomes" id="UP001054837"/>
    </source>
</evidence>